<dbReference type="Pfam" id="PF01613">
    <property type="entry name" value="Flavin_Reduct"/>
    <property type="match status" value="1"/>
</dbReference>
<reference evidence="7" key="2">
    <citation type="journal article" date="2021" name="PeerJ">
        <title>Extensive microbial diversity within the chicken gut microbiome revealed by metagenomics and culture.</title>
        <authorList>
            <person name="Gilroy R."/>
            <person name="Ravi A."/>
            <person name="Getino M."/>
            <person name="Pursley I."/>
            <person name="Horton D.L."/>
            <person name="Alikhan N.F."/>
            <person name="Baker D."/>
            <person name="Gharbi K."/>
            <person name="Hall N."/>
            <person name="Watson M."/>
            <person name="Adriaenssens E.M."/>
            <person name="Foster-Nyarko E."/>
            <person name="Jarju S."/>
            <person name="Secka A."/>
            <person name="Antonio M."/>
            <person name="Oren A."/>
            <person name="Chaudhuri R.R."/>
            <person name="La Ragione R."/>
            <person name="Hildebrand F."/>
            <person name="Pallen M.J."/>
        </authorList>
    </citation>
    <scope>NUCLEOTIDE SEQUENCE</scope>
    <source>
        <strain evidence="7">ChiSxjej1B13-7958</strain>
    </source>
</reference>
<dbReference type="InterPro" id="IPR012349">
    <property type="entry name" value="Split_barrel_FMN-bd"/>
</dbReference>
<dbReference type="GO" id="GO:0005506">
    <property type="term" value="F:iron ion binding"/>
    <property type="evidence" value="ECO:0007669"/>
    <property type="project" value="InterPro"/>
</dbReference>
<evidence type="ECO:0000313" key="7">
    <source>
        <dbReference type="EMBL" id="HIR46642.1"/>
    </source>
</evidence>
<accession>A0A9D1AM45</accession>
<evidence type="ECO:0000256" key="2">
    <source>
        <dbReference type="ARBA" id="ARBA00022723"/>
    </source>
</evidence>
<keyword evidence="4" id="KW-0560">Oxidoreductase</keyword>
<dbReference type="InterPro" id="IPR002563">
    <property type="entry name" value="Flavin_Rdtase-like_dom"/>
</dbReference>
<keyword evidence="3" id="KW-0249">Electron transport</keyword>
<dbReference type="Gene3D" id="2.20.28.10">
    <property type="match status" value="1"/>
</dbReference>
<sequence>MKDEVLFKLSYGMYAIGVKDENKPSACIVNTVFQVTNTPNTVAVSMNHNNYSHECIMKTGLFTVSVLSEDTPGTVIGALGFNSGRDTDKLANIRHKVLAEGVPVIKENTCCWFLCKVITSVDTPTHTVFIGEVIAGSDKAKGTPMTYDYYHSVIKGSAPRNAPTYRAAPPVEDGNDGEEWVCTVCGYLYNDPDVSFEELPADWVCPICGMPKSAFKRK</sequence>
<dbReference type="Pfam" id="PF00301">
    <property type="entry name" value="Rubredoxin"/>
    <property type="match status" value="1"/>
</dbReference>
<dbReference type="Proteomes" id="UP000824242">
    <property type="component" value="Unassembled WGS sequence"/>
</dbReference>
<dbReference type="Gene3D" id="2.30.110.10">
    <property type="entry name" value="Electron Transport, Fmn-binding Protein, Chain A"/>
    <property type="match status" value="1"/>
</dbReference>
<dbReference type="SUPFAM" id="SSF50475">
    <property type="entry name" value="FMN-binding split barrel"/>
    <property type="match status" value="1"/>
</dbReference>
<dbReference type="InterPro" id="IPR050268">
    <property type="entry name" value="NADH-dep_flavin_reductase"/>
</dbReference>
<keyword evidence="5" id="KW-0408">Iron</keyword>
<gene>
    <name evidence="7" type="ORF">IAB89_03125</name>
</gene>
<keyword evidence="2" id="KW-0479">Metal-binding</keyword>
<evidence type="ECO:0000313" key="8">
    <source>
        <dbReference type="Proteomes" id="UP000824242"/>
    </source>
</evidence>
<organism evidence="7 8">
    <name type="scientific">Candidatus Caccousia avicola</name>
    <dbReference type="NCBI Taxonomy" id="2840721"/>
    <lineage>
        <taxon>Bacteria</taxon>
        <taxon>Bacillati</taxon>
        <taxon>Bacillota</taxon>
        <taxon>Clostridia</taxon>
        <taxon>Eubacteriales</taxon>
        <taxon>Oscillospiraceae</taxon>
        <taxon>Oscillospiraceae incertae sedis</taxon>
        <taxon>Candidatus Caccousia</taxon>
    </lineage>
</organism>
<evidence type="ECO:0000256" key="5">
    <source>
        <dbReference type="ARBA" id="ARBA00023004"/>
    </source>
</evidence>
<evidence type="ECO:0000259" key="6">
    <source>
        <dbReference type="PROSITE" id="PS50903"/>
    </source>
</evidence>
<comment type="caution">
    <text evidence="7">The sequence shown here is derived from an EMBL/GenBank/DDBJ whole genome shotgun (WGS) entry which is preliminary data.</text>
</comment>
<dbReference type="InterPro" id="IPR018527">
    <property type="entry name" value="Rubredoxin_Fe_BS"/>
</dbReference>
<feature type="domain" description="Rubredoxin-like" evidence="6">
    <location>
        <begin position="177"/>
        <end position="218"/>
    </location>
</feature>
<name>A0A9D1AM45_9FIRM</name>
<evidence type="ECO:0000256" key="3">
    <source>
        <dbReference type="ARBA" id="ARBA00022982"/>
    </source>
</evidence>
<protein>
    <submittedName>
        <fullName evidence="7">Flavin reductase</fullName>
    </submittedName>
</protein>
<dbReference type="PANTHER" id="PTHR30466:SF1">
    <property type="entry name" value="FMN REDUCTASE (NADH) RUTF"/>
    <property type="match status" value="1"/>
</dbReference>
<dbReference type="AlphaFoldDB" id="A0A9D1AM45"/>
<evidence type="ECO:0000256" key="1">
    <source>
        <dbReference type="ARBA" id="ARBA00022448"/>
    </source>
</evidence>
<dbReference type="InterPro" id="IPR024934">
    <property type="entry name" value="Rubredoxin-like_dom"/>
</dbReference>
<dbReference type="EMBL" id="DVGZ01000029">
    <property type="protein sequence ID" value="HIR46642.1"/>
    <property type="molecule type" value="Genomic_DNA"/>
</dbReference>
<dbReference type="PROSITE" id="PS50903">
    <property type="entry name" value="RUBREDOXIN_LIKE"/>
    <property type="match status" value="1"/>
</dbReference>
<evidence type="ECO:0000256" key="4">
    <source>
        <dbReference type="ARBA" id="ARBA00023002"/>
    </source>
</evidence>
<reference evidence="7" key="1">
    <citation type="submission" date="2020-10" db="EMBL/GenBank/DDBJ databases">
        <authorList>
            <person name="Gilroy R."/>
        </authorList>
    </citation>
    <scope>NUCLEOTIDE SEQUENCE</scope>
    <source>
        <strain evidence="7">ChiSxjej1B13-7958</strain>
    </source>
</reference>
<dbReference type="GO" id="GO:0010181">
    <property type="term" value="F:FMN binding"/>
    <property type="evidence" value="ECO:0007669"/>
    <property type="project" value="InterPro"/>
</dbReference>
<dbReference type="PANTHER" id="PTHR30466">
    <property type="entry name" value="FLAVIN REDUCTASE"/>
    <property type="match status" value="1"/>
</dbReference>
<dbReference type="CDD" id="cd00730">
    <property type="entry name" value="rubredoxin"/>
    <property type="match status" value="1"/>
</dbReference>
<dbReference type="SUPFAM" id="SSF57802">
    <property type="entry name" value="Rubredoxin-like"/>
    <property type="match status" value="1"/>
</dbReference>
<dbReference type="GO" id="GO:0042602">
    <property type="term" value="F:riboflavin reductase (NADPH) activity"/>
    <property type="evidence" value="ECO:0007669"/>
    <property type="project" value="TreeGrafter"/>
</dbReference>
<dbReference type="SMART" id="SM00903">
    <property type="entry name" value="Flavin_Reduct"/>
    <property type="match status" value="1"/>
</dbReference>
<dbReference type="PROSITE" id="PS00202">
    <property type="entry name" value="RUBREDOXIN"/>
    <property type="match status" value="1"/>
</dbReference>
<dbReference type="InterPro" id="IPR024935">
    <property type="entry name" value="Rubredoxin_dom"/>
</dbReference>
<proteinExistence type="predicted"/>
<keyword evidence="1" id="KW-0813">Transport</keyword>